<dbReference type="SUPFAM" id="SSF53850">
    <property type="entry name" value="Periplasmic binding protein-like II"/>
    <property type="match status" value="1"/>
</dbReference>
<dbReference type="InterPro" id="IPR027939">
    <property type="entry name" value="NMT1/THI5"/>
</dbReference>
<evidence type="ECO:0000256" key="4">
    <source>
        <dbReference type="ARBA" id="ARBA00011738"/>
    </source>
</evidence>
<evidence type="ECO:0000256" key="11">
    <source>
        <dbReference type="ARBA" id="ARBA00048179"/>
    </source>
</evidence>
<proteinExistence type="inferred from homology"/>
<evidence type="ECO:0000256" key="8">
    <source>
        <dbReference type="ARBA" id="ARBA00022977"/>
    </source>
</evidence>
<feature type="domain" description="SsuA/THI5-like" evidence="13">
    <location>
        <begin position="41"/>
        <end position="251"/>
    </location>
</feature>
<dbReference type="PANTHER" id="PTHR31528">
    <property type="entry name" value="4-AMINO-5-HYDROXYMETHYL-2-METHYLPYRIMIDINE PHOSPHATE SYNTHASE THI11-RELATED"/>
    <property type="match status" value="1"/>
</dbReference>
<evidence type="ECO:0000313" key="14">
    <source>
        <dbReference type="EMBL" id="KAA0969639.1"/>
    </source>
</evidence>
<evidence type="ECO:0000256" key="10">
    <source>
        <dbReference type="ARBA" id="ARBA00033171"/>
    </source>
</evidence>
<keyword evidence="7" id="KW-0663">Pyridoxal phosphate</keyword>
<comment type="caution">
    <text evidence="14">The sequence shown here is derived from an EMBL/GenBank/DDBJ whole genome shotgun (WGS) entry which is preliminary data.</text>
</comment>
<sequence>MSRHKYSALTMGLTLALGIFATDLASAAEAVSVRLKWLPQAQFAGVYMAQEKGFYKDAGLDVTINPGGPNIAPETLVASGSDTFGILGGTEVILFSREKGLPLVAVGMLQQISPHAFVAYDDSGIESVQDFKGKRVATWFAGPQYTLFSMLAAEDVDQADVDIVSQPFSMQPFIEKQFDVAMVTTYNELNVLREGGINNIRLFYPGDSGVISQQDAIATSEQMIRDKPEVVQAFVEATLKGWKYAFENKEETIDTVLKSGTGLERRHQELMLDELEKLMVVRRGKDEGLGAIDLESISAVQDNLVAFEGLKAPVDLSAAFDTSFWEKTPAESKKVAE</sequence>
<dbReference type="Pfam" id="PF09084">
    <property type="entry name" value="NMT1"/>
    <property type="match status" value="1"/>
</dbReference>
<keyword evidence="5" id="KW-0808">Transferase</keyword>
<keyword evidence="6" id="KW-0479">Metal-binding</keyword>
<dbReference type="AlphaFoldDB" id="A0A5B0DWQ8"/>
<evidence type="ECO:0000259" key="13">
    <source>
        <dbReference type="Pfam" id="PF09084"/>
    </source>
</evidence>
<keyword evidence="15" id="KW-1185">Reference proteome</keyword>
<dbReference type="EMBL" id="VTWH01000003">
    <property type="protein sequence ID" value="KAA0969639.1"/>
    <property type="molecule type" value="Genomic_DNA"/>
</dbReference>
<evidence type="ECO:0000256" key="5">
    <source>
        <dbReference type="ARBA" id="ARBA00022679"/>
    </source>
</evidence>
<evidence type="ECO:0000313" key="15">
    <source>
        <dbReference type="Proteomes" id="UP000324738"/>
    </source>
</evidence>
<dbReference type="GO" id="GO:0016740">
    <property type="term" value="F:transferase activity"/>
    <property type="evidence" value="ECO:0007669"/>
    <property type="project" value="UniProtKB-KW"/>
</dbReference>
<comment type="function">
    <text evidence="1">Responsible for the formation of the pyrimidine heterocycle in the thiamine biosynthesis pathway. Catalyzes the formation of hydroxymethylpyrimidine phosphate (HMP-P) from histidine and pyridoxal phosphate (PLP). The protein uses PLP and the active site histidine to form HMP-P, generating an inactive enzyme. The enzyme can only undergo a single turnover, which suggests it is a suicide enzyme.</text>
</comment>
<gene>
    <name evidence="14" type="ORF">FPY71_14040</name>
</gene>
<evidence type="ECO:0000256" key="12">
    <source>
        <dbReference type="SAM" id="SignalP"/>
    </source>
</evidence>
<dbReference type="InterPro" id="IPR015168">
    <property type="entry name" value="SsuA/THI5"/>
</dbReference>
<evidence type="ECO:0000256" key="6">
    <source>
        <dbReference type="ARBA" id="ARBA00022723"/>
    </source>
</evidence>
<dbReference type="OrthoDB" id="5372616at2"/>
<keyword evidence="12" id="KW-0732">Signal</keyword>
<comment type="subunit">
    <text evidence="4">Homodimer.</text>
</comment>
<protein>
    <recommendedName>
        <fullName evidence="10">Thiamine pyrimidine synthase</fullName>
    </recommendedName>
</protein>
<evidence type="ECO:0000256" key="1">
    <source>
        <dbReference type="ARBA" id="ARBA00003469"/>
    </source>
</evidence>
<organism evidence="14 15">
    <name type="scientific">Aureimonas fodinaquatilis</name>
    <dbReference type="NCBI Taxonomy" id="2565783"/>
    <lineage>
        <taxon>Bacteria</taxon>
        <taxon>Pseudomonadati</taxon>
        <taxon>Pseudomonadota</taxon>
        <taxon>Alphaproteobacteria</taxon>
        <taxon>Hyphomicrobiales</taxon>
        <taxon>Aurantimonadaceae</taxon>
        <taxon>Aureimonas</taxon>
    </lineage>
</organism>
<feature type="signal peptide" evidence="12">
    <location>
        <begin position="1"/>
        <end position="27"/>
    </location>
</feature>
<dbReference type="GO" id="GO:0009228">
    <property type="term" value="P:thiamine biosynthetic process"/>
    <property type="evidence" value="ECO:0007669"/>
    <property type="project" value="UniProtKB-KW"/>
</dbReference>
<dbReference type="PANTHER" id="PTHR31528:SF1">
    <property type="entry name" value="4-AMINO-5-HYDROXYMETHYL-2-METHYLPYRIMIDINE PHOSPHATE SYNTHASE THI11-RELATED"/>
    <property type="match status" value="1"/>
</dbReference>
<dbReference type="GO" id="GO:0046872">
    <property type="term" value="F:metal ion binding"/>
    <property type="evidence" value="ECO:0007669"/>
    <property type="project" value="UniProtKB-KW"/>
</dbReference>
<reference evidence="14 15" key="1">
    <citation type="submission" date="2019-08" db="EMBL/GenBank/DDBJ databases">
        <title>Aureimonas fodiniaquatilis sp. nov., isolated from a coal mine wastewater.</title>
        <authorList>
            <person name="Kim W."/>
        </authorList>
    </citation>
    <scope>NUCLEOTIDE SEQUENCE [LARGE SCALE GENOMIC DNA]</scope>
    <source>
        <strain evidence="14 15">CAU 1482</strain>
    </source>
</reference>
<comment type="catalytic activity">
    <reaction evidence="11">
        <text>N(6)-(pyridoxal phosphate)-L-lysyl-[4-amino-5-hydroxymethyl-2-methylpyrimidine phosphate synthase] + L-histidyl-[4-amino-5-hydroxymethyl-2-methylpyrimidine phosphate synthase] + 2 Fe(3+) + 4 H2O = L-lysyl-[4-amino-5-hydroxymethyl-2-methylpyrimidine phosphate synthase] + (2S)-2-amino-5-hydroxy-4-oxopentanoyl-[4-amino-5-hydroxymethyl-2-methylpyrimidine phosphate synthase] + 4-amino-2-methyl-5-(phosphooxymethyl)pyrimidine + 3-oxopropanoate + 2 Fe(2+) + 2 H(+)</text>
        <dbReference type="Rhea" id="RHEA:65756"/>
        <dbReference type="Rhea" id="RHEA-COMP:16892"/>
        <dbReference type="Rhea" id="RHEA-COMP:16893"/>
        <dbReference type="Rhea" id="RHEA-COMP:16894"/>
        <dbReference type="Rhea" id="RHEA-COMP:16895"/>
        <dbReference type="ChEBI" id="CHEBI:15377"/>
        <dbReference type="ChEBI" id="CHEBI:15378"/>
        <dbReference type="ChEBI" id="CHEBI:29033"/>
        <dbReference type="ChEBI" id="CHEBI:29034"/>
        <dbReference type="ChEBI" id="CHEBI:29969"/>
        <dbReference type="ChEBI" id="CHEBI:29979"/>
        <dbReference type="ChEBI" id="CHEBI:33190"/>
        <dbReference type="ChEBI" id="CHEBI:58354"/>
        <dbReference type="ChEBI" id="CHEBI:143915"/>
        <dbReference type="ChEBI" id="CHEBI:157692"/>
    </reaction>
    <physiologicalReaction direction="left-to-right" evidence="11">
        <dbReference type="Rhea" id="RHEA:65757"/>
    </physiologicalReaction>
</comment>
<feature type="chain" id="PRO_5022685588" description="Thiamine pyrimidine synthase" evidence="12">
    <location>
        <begin position="28"/>
        <end position="337"/>
    </location>
</feature>
<dbReference type="Gene3D" id="3.40.190.10">
    <property type="entry name" value="Periplasmic binding protein-like II"/>
    <property type="match status" value="2"/>
</dbReference>
<evidence type="ECO:0000256" key="9">
    <source>
        <dbReference type="ARBA" id="ARBA00023004"/>
    </source>
</evidence>
<name>A0A5B0DWQ8_9HYPH</name>
<evidence type="ECO:0000256" key="2">
    <source>
        <dbReference type="ARBA" id="ARBA00004948"/>
    </source>
</evidence>
<dbReference type="RefSeq" id="WP_149300924.1">
    <property type="nucleotide sequence ID" value="NZ_VTWH01000003.1"/>
</dbReference>
<comment type="pathway">
    <text evidence="2">Cofactor biosynthesis; thiamine diphosphate biosynthesis.</text>
</comment>
<evidence type="ECO:0000256" key="3">
    <source>
        <dbReference type="ARBA" id="ARBA00009406"/>
    </source>
</evidence>
<accession>A0A5B0DWQ8</accession>
<evidence type="ECO:0000256" key="7">
    <source>
        <dbReference type="ARBA" id="ARBA00022898"/>
    </source>
</evidence>
<keyword evidence="9" id="KW-0408">Iron</keyword>
<comment type="similarity">
    <text evidence="3">Belongs to the NMT1/THI5 family.</text>
</comment>
<dbReference type="Proteomes" id="UP000324738">
    <property type="component" value="Unassembled WGS sequence"/>
</dbReference>
<keyword evidence="8" id="KW-0784">Thiamine biosynthesis</keyword>